<dbReference type="InterPro" id="IPR011039">
    <property type="entry name" value="TFIIF_interaction"/>
</dbReference>
<organism evidence="10 11">
    <name type="scientific">Pseudolycoriella hygida</name>
    <dbReference type="NCBI Taxonomy" id="35572"/>
    <lineage>
        <taxon>Eukaryota</taxon>
        <taxon>Metazoa</taxon>
        <taxon>Ecdysozoa</taxon>
        <taxon>Arthropoda</taxon>
        <taxon>Hexapoda</taxon>
        <taxon>Insecta</taxon>
        <taxon>Pterygota</taxon>
        <taxon>Neoptera</taxon>
        <taxon>Endopterygota</taxon>
        <taxon>Diptera</taxon>
        <taxon>Nematocera</taxon>
        <taxon>Sciaroidea</taxon>
        <taxon>Sciaridae</taxon>
        <taxon>Pseudolycoriella</taxon>
    </lineage>
</organism>
<sequence>MSGPSGQQGNRPKSQLEFFFKFDFHLMTKQGPATVPPPNVQEFVIRVPKNLKKHHHVMRFNATLNVDFAQWKTVKLERENNLKEFKGMDEDTPKFGAGSEYNRELREEVRRKKYGIVAKRYKPEAQPWILKVGGKSGKKFRGIREGGVGENAAFYVFAHAPDGAIEAYPLNEWYNFQPIQRYKALSAEEAEHEFGRRKKVMNFFSLMLRKRLKGDEEEPEDPEEAKLKKTAGKKGKELKISDMDEWMESDDDSDSDEDDKPKSKEDDDSGDDKKKKKKKGQMEKPKKKRNLDESAGEESDDGDEEGRELDYISDSSDSEPDPESKANKEMKSVAEEDALRKLLTSDEDSDEEKKSESTDKDEEEAKNKKDAREAKEAKDGKDKKRKKLKKKAKEEKKDSSSDFSSDSSDSEVDFKAKKANGNSNSNSRSASPVDNKRKASMPTDLGTSENSNSPTSTPAKRPRLDPPLPLPPSFASVTNANSKDDGGITEESVRRYLMRKPMTATELLTKFKTKKTGVPSERLVDTMTALLKKINPVKQTIQGKMYLSIKQSR</sequence>
<keyword evidence="3 8" id="KW-0805">Transcription regulation</keyword>
<keyword evidence="4 8" id="KW-0238">DNA-binding</keyword>
<dbReference type="GO" id="GO:0001096">
    <property type="term" value="F:TFIIF-class transcription factor complex binding"/>
    <property type="evidence" value="ECO:0007669"/>
    <property type="project" value="TreeGrafter"/>
</dbReference>
<dbReference type="SUPFAM" id="SSF46785">
    <property type="entry name" value="Winged helix' DNA-binding domain"/>
    <property type="match status" value="1"/>
</dbReference>
<keyword evidence="11" id="KW-1185">Reference proteome</keyword>
<proteinExistence type="inferred from homology"/>
<evidence type="ECO:0000313" key="11">
    <source>
        <dbReference type="Proteomes" id="UP001151699"/>
    </source>
</evidence>
<dbReference type="EMBL" id="WJQU01000004">
    <property type="protein sequence ID" value="KAJ6635410.1"/>
    <property type="molecule type" value="Genomic_DNA"/>
</dbReference>
<dbReference type="GO" id="GO:0016251">
    <property type="term" value="F:RNA polymerase II general transcription initiation factor activity"/>
    <property type="evidence" value="ECO:0007669"/>
    <property type="project" value="TreeGrafter"/>
</dbReference>
<evidence type="ECO:0000256" key="4">
    <source>
        <dbReference type="ARBA" id="ARBA00023125"/>
    </source>
</evidence>
<feature type="compositionally biased region" description="Basic residues" evidence="9">
    <location>
        <begin position="274"/>
        <end position="289"/>
    </location>
</feature>
<gene>
    <name evidence="10" type="primary">TfIIFalpha</name>
    <name evidence="10" type="ORF">Bhyg_13995</name>
</gene>
<comment type="similarity">
    <text evidence="2 8">Belongs to the TFIIF alpha subunit family.</text>
</comment>
<dbReference type="GO" id="GO:0005674">
    <property type="term" value="C:transcription factor TFIIF complex"/>
    <property type="evidence" value="ECO:0007669"/>
    <property type="project" value="TreeGrafter"/>
</dbReference>
<dbReference type="AlphaFoldDB" id="A0A9Q0RV81"/>
<dbReference type="Proteomes" id="UP001151699">
    <property type="component" value="Chromosome C"/>
</dbReference>
<dbReference type="OrthoDB" id="76676at2759"/>
<comment type="subcellular location">
    <subcellularLocation>
        <location evidence="1 8">Nucleus</location>
    </subcellularLocation>
</comment>
<feature type="compositionally biased region" description="Basic and acidic residues" evidence="9">
    <location>
        <begin position="351"/>
        <end position="382"/>
    </location>
</feature>
<evidence type="ECO:0000256" key="6">
    <source>
        <dbReference type="ARBA" id="ARBA00023242"/>
    </source>
</evidence>
<evidence type="ECO:0000313" key="10">
    <source>
        <dbReference type="EMBL" id="KAJ6635410.1"/>
    </source>
</evidence>
<comment type="caution">
    <text evidence="10">The sequence shown here is derived from an EMBL/GenBank/DDBJ whole genome shotgun (WGS) entry which is preliminary data.</text>
</comment>
<feature type="compositionally biased region" description="Low complexity" evidence="9">
    <location>
        <begin position="419"/>
        <end position="431"/>
    </location>
</feature>
<reference evidence="10" key="1">
    <citation type="submission" date="2022-07" db="EMBL/GenBank/DDBJ databases">
        <authorList>
            <person name="Trinca V."/>
            <person name="Uliana J.V.C."/>
            <person name="Torres T.T."/>
            <person name="Ward R.J."/>
            <person name="Monesi N."/>
        </authorList>
    </citation>
    <scope>NUCLEOTIDE SEQUENCE</scope>
    <source>
        <strain evidence="10">HSMRA1968</strain>
        <tissue evidence="10">Whole embryos</tissue>
    </source>
</reference>
<protein>
    <recommendedName>
        <fullName evidence="8">Transcription initiation factor IIF subunit alpha</fullName>
    </recommendedName>
</protein>
<dbReference type="GO" id="GO:0003677">
    <property type="term" value="F:DNA binding"/>
    <property type="evidence" value="ECO:0007669"/>
    <property type="project" value="UniProtKB-KW"/>
</dbReference>
<dbReference type="PANTHER" id="PTHR13011:SF0">
    <property type="entry name" value="GENERAL TRANSCRIPTION FACTOR IIF SUBUNIT 1"/>
    <property type="match status" value="1"/>
</dbReference>
<evidence type="ECO:0000256" key="3">
    <source>
        <dbReference type="ARBA" id="ARBA00023015"/>
    </source>
</evidence>
<dbReference type="InterPro" id="IPR036390">
    <property type="entry name" value="WH_DNA-bd_sf"/>
</dbReference>
<keyword evidence="6 8" id="KW-0539">Nucleus</keyword>
<dbReference type="InterPro" id="IPR008851">
    <property type="entry name" value="TFIIF-alpha"/>
</dbReference>
<evidence type="ECO:0000256" key="2">
    <source>
        <dbReference type="ARBA" id="ARBA00005249"/>
    </source>
</evidence>
<dbReference type="Pfam" id="PF05793">
    <property type="entry name" value="TFIIF_alpha"/>
    <property type="match status" value="1"/>
</dbReference>
<feature type="compositionally biased region" description="Acidic residues" evidence="9">
    <location>
        <begin position="294"/>
        <end position="307"/>
    </location>
</feature>
<dbReference type="GO" id="GO:0006367">
    <property type="term" value="P:transcription initiation at RNA polymerase II promoter"/>
    <property type="evidence" value="ECO:0007669"/>
    <property type="project" value="InterPro"/>
</dbReference>
<evidence type="ECO:0000256" key="5">
    <source>
        <dbReference type="ARBA" id="ARBA00023163"/>
    </source>
</evidence>
<name>A0A9Q0RV81_9DIPT</name>
<feature type="compositionally biased region" description="Low complexity" evidence="9">
    <location>
        <begin position="447"/>
        <end position="458"/>
    </location>
</feature>
<evidence type="ECO:0000256" key="1">
    <source>
        <dbReference type="ARBA" id="ARBA00004123"/>
    </source>
</evidence>
<evidence type="ECO:0000256" key="8">
    <source>
        <dbReference type="RuleBase" id="RU366044"/>
    </source>
</evidence>
<dbReference type="SUPFAM" id="SSF50916">
    <property type="entry name" value="Rap30/74 interaction domains"/>
    <property type="match status" value="1"/>
</dbReference>
<evidence type="ECO:0000256" key="9">
    <source>
        <dbReference type="SAM" id="MobiDB-lite"/>
    </source>
</evidence>
<evidence type="ECO:0000256" key="7">
    <source>
        <dbReference type="ARBA" id="ARBA00025232"/>
    </source>
</evidence>
<feature type="compositionally biased region" description="Acidic residues" evidence="9">
    <location>
        <begin position="243"/>
        <end position="258"/>
    </location>
</feature>
<comment type="function">
    <text evidence="7 8">TFIIF is a general transcription initiation factor that binds to RNA polymerase II and helps to recruit it to the initiation complex in collaboration with TFIIB. It promotes transcription elongation.</text>
</comment>
<dbReference type="InterPro" id="IPR036388">
    <property type="entry name" value="WH-like_DNA-bd_sf"/>
</dbReference>
<dbReference type="PANTHER" id="PTHR13011">
    <property type="entry name" value="TFIIF-ALPHA"/>
    <property type="match status" value="1"/>
</dbReference>
<dbReference type="Gene3D" id="1.10.10.10">
    <property type="entry name" value="Winged helix-like DNA-binding domain superfamily/Winged helix DNA-binding domain"/>
    <property type="match status" value="1"/>
</dbReference>
<accession>A0A9Q0RV81</accession>
<dbReference type="GO" id="GO:0032968">
    <property type="term" value="P:positive regulation of transcription elongation by RNA polymerase II"/>
    <property type="evidence" value="ECO:0007669"/>
    <property type="project" value="InterPro"/>
</dbReference>
<feature type="compositionally biased region" description="Basic and acidic residues" evidence="9">
    <location>
        <begin position="322"/>
        <end position="344"/>
    </location>
</feature>
<dbReference type="CDD" id="cd00240">
    <property type="entry name" value="TFIIFa"/>
    <property type="match status" value="1"/>
</dbReference>
<keyword evidence="5 8" id="KW-0804">Transcription</keyword>
<feature type="region of interest" description="Disordered" evidence="9">
    <location>
        <begin position="213"/>
        <end position="489"/>
    </location>
</feature>